<sequence length="88" mass="10279">MLEEQKKKKEDVKRNKKSSGKDQENFPKKILQNNRKQKIIYVEFESLGEDNPLNNSNATLIDNNIDNTCLYPLLHACEEYYGFAGVRK</sequence>
<comment type="caution">
    <text evidence="2">The sequence shown here is derived from an EMBL/GenBank/DDBJ whole genome shotgun (WGS) entry which is preliminary data.</text>
</comment>
<feature type="region of interest" description="Disordered" evidence="1">
    <location>
        <begin position="1"/>
        <end position="29"/>
    </location>
</feature>
<gene>
    <name evidence="2" type="ORF">RDI58_017936</name>
</gene>
<evidence type="ECO:0000313" key="3">
    <source>
        <dbReference type="Proteomes" id="UP001371456"/>
    </source>
</evidence>
<feature type="compositionally biased region" description="Basic and acidic residues" evidence="1">
    <location>
        <begin position="1"/>
        <end position="27"/>
    </location>
</feature>
<organism evidence="2 3">
    <name type="scientific">Solanum bulbocastanum</name>
    <name type="common">Wild potato</name>
    <dbReference type="NCBI Taxonomy" id="147425"/>
    <lineage>
        <taxon>Eukaryota</taxon>
        <taxon>Viridiplantae</taxon>
        <taxon>Streptophyta</taxon>
        <taxon>Embryophyta</taxon>
        <taxon>Tracheophyta</taxon>
        <taxon>Spermatophyta</taxon>
        <taxon>Magnoliopsida</taxon>
        <taxon>eudicotyledons</taxon>
        <taxon>Gunneridae</taxon>
        <taxon>Pentapetalae</taxon>
        <taxon>asterids</taxon>
        <taxon>lamiids</taxon>
        <taxon>Solanales</taxon>
        <taxon>Solanaceae</taxon>
        <taxon>Solanoideae</taxon>
        <taxon>Solaneae</taxon>
        <taxon>Solanum</taxon>
    </lineage>
</organism>
<reference evidence="2 3" key="1">
    <citation type="submission" date="2024-02" db="EMBL/GenBank/DDBJ databases">
        <title>de novo genome assembly of Solanum bulbocastanum strain 11H21.</title>
        <authorList>
            <person name="Hosaka A.J."/>
        </authorList>
    </citation>
    <scope>NUCLEOTIDE SEQUENCE [LARGE SCALE GENOMIC DNA]</scope>
    <source>
        <tissue evidence="2">Young leaves</tissue>
    </source>
</reference>
<dbReference type="EMBL" id="JBANQN010000007">
    <property type="protein sequence ID" value="KAK6784481.1"/>
    <property type="molecule type" value="Genomic_DNA"/>
</dbReference>
<name>A0AAN8YAG1_SOLBU</name>
<dbReference type="Proteomes" id="UP001371456">
    <property type="component" value="Unassembled WGS sequence"/>
</dbReference>
<proteinExistence type="predicted"/>
<dbReference type="AlphaFoldDB" id="A0AAN8YAG1"/>
<accession>A0AAN8YAG1</accession>
<keyword evidence="3" id="KW-1185">Reference proteome</keyword>
<evidence type="ECO:0000256" key="1">
    <source>
        <dbReference type="SAM" id="MobiDB-lite"/>
    </source>
</evidence>
<evidence type="ECO:0000313" key="2">
    <source>
        <dbReference type="EMBL" id="KAK6784481.1"/>
    </source>
</evidence>
<protein>
    <submittedName>
        <fullName evidence="2">Uncharacterized protein</fullName>
    </submittedName>
</protein>